<evidence type="ECO:0000313" key="3">
    <source>
        <dbReference type="Proteomes" id="UP001501705"/>
    </source>
</evidence>
<dbReference type="InterPro" id="IPR000792">
    <property type="entry name" value="Tscrpt_reg_LuxR_C"/>
</dbReference>
<dbReference type="SUPFAM" id="SSF48452">
    <property type="entry name" value="TPR-like"/>
    <property type="match status" value="1"/>
</dbReference>
<reference evidence="3" key="1">
    <citation type="journal article" date="2019" name="Int. J. Syst. Evol. Microbiol.">
        <title>The Global Catalogue of Microorganisms (GCM) 10K type strain sequencing project: providing services to taxonomists for standard genome sequencing and annotation.</title>
        <authorList>
            <consortium name="The Broad Institute Genomics Platform"/>
            <consortium name="The Broad Institute Genome Sequencing Center for Infectious Disease"/>
            <person name="Wu L."/>
            <person name="Ma J."/>
        </authorList>
    </citation>
    <scope>NUCLEOTIDE SEQUENCE [LARGE SCALE GENOMIC DNA]</scope>
    <source>
        <strain evidence="3">JCM 15572</strain>
    </source>
</reference>
<name>A0ABP4Q0D9_9ACTN</name>
<dbReference type="CDD" id="cd06170">
    <property type="entry name" value="LuxR_C_like"/>
    <property type="match status" value="1"/>
</dbReference>
<dbReference type="Proteomes" id="UP001501705">
    <property type="component" value="Unassembled WGS sequence"/>
</dbReference>
<protein>
    <submittedName>
        <fullName evidence="2">LuxR family transcriptional regulator</fullName>
    </submittedName>
</protein>
<evidence type="ECO:0000313" key="2">
    <source>
        <dbReference type="EMBL" id="GAA1594567.1"/>
    </source>
</evidence>
<dbReference type="PRINTS" id="PR00364">
    <property type="entry name" value="DISEASERSIST"/>
</dbReference>
<dbReference type="PRINTS" id="PR00038">
    <property type="entry name" value="HTHLUXR"/>
</dbReference>
<dbReference type="PANTHER" id="PTHR47691:SF3">
    <property type="entry name" value="HTH-TYPE TRANSCRIPTIONAL REGULATOR RV0890C-RELATED"/>
    <property type="match status" value="1"/>
</dbReference>
<dbReference type="PANTHER" id="PTHR47691">
    <property type="entry name" value="REGULATOR-RELATED"/>
    <property type="match status" value="1"/>
</dbReference>
<accession>A0ABP4Q0D9</accession>
<evidence type="ECO:0000259" key="1">
    <source>
        <dbReference type="PROSITE" id="PS50043"/>
    </source>
</evidence>
<dbReference type="InterPro" id="IPR016032">
    <property type="entry name" value="Sig_transdc_resp-reg_C-effctor"/>
</dbReference>
<dbReference type="Pfam" id="PF00196">
    <property type="entry name" value="GerE"/>
    <property type="match status" value="1"/>
</dbReference>
<dbReference type="InterPro" id="IPR027417">
    <property type="entry name" value="P-loop_NTPase"/>
</dbReference>
<dbReference type="PROSITE" id="PS50043">
    <property type="entry name" value="HTH_LUXR_2"/>
    <property type="match status" value="1"/>
</dbReference>
<keyword evidence="3" id="KW-1185">Reference proteome</keyword>
<dbReference type="SUPFAM" id="SSF46894">
    <property type="entry name" value="C-terminal effector domain of the bipartite response regulators"/>
    <property type="match status" value="1"/>
</dbReference>
<dbReference type="InterPro" id="IPR011990">
    <property type="entry name" value="TPR-like_helical_dom_sf"/>
</dbReference>
<dbReference type="EMBL" id="BAAAPH010000022">
    <property type="protein sequence ID" value="GAA1594567.1"/>
    <property type="molecule type" value="Genomic_DNA"/>
</dbReference>
<organism evidence="2 3">
    <name type="scientific">Kribbella hippodromi</name>
    <dbReference type="NCBI Taxonomy" id="434347"/>
    <lineage>
        <taxon>Bacteria</taxon>
        <taxon>Bacillati</taxon>
        <taxon>Actinomycetota</taxon>
        <taxon>Actinomycetes</taxon>
        <taxon>Propionibacteriales</taxon>
        <taxon>Kribbellaceae</taxon>
        <taxon>Kribbella</taxon>
    </lineage>
</organism>
<sequence>MTTGDGRDPTQPDSAPVYWANGVCPPTPLVGRDHDRAALRRIIQSPARLVTLTGPGGTGKTRLAQAVVEDVRGTFRDGALPVELAALSESHQVTSAVAATCAAVLHQNPAAPETIRDQVRDREVLLVLDNCEHVADGVADMLAGLLSYCPSLRVLTTSRQPLQIYGERLYPVRPLPLADSRRMPFAEVAETPSIALFVQRARDVTPDFTLTDDNVDDVAEICRLVDGLPLAIELAATKLRLFAPAALLARLRDGIDILRFDLTNVPPRQQSMRTAIQWSYQLLGTRERYVLTSLGVFADGFSLAAAAAVAQVSKSLGEELLESLLDKGFLSVSAAADGEPRFHQLRTIQAYCIEQLRDTIDEHEVRDRHAVFFLQLVADAEQELGDGRHAAYLGRLRPEQANVLAAYRHLRSRGDADSALALATWLARFMFSEGELGAGLQMLKETLADHPVRTGHRRHADALHSAGALAMAAGEYALAEDYQRGAVAAYHQLGAVIGEAAALNHLGNIARIRGDLRAARTLCEQSLSMWREAEAPGAAARALIDLAVISLSHGDVPAADEAVGFALPLLEAHGADQNVRALAGLIAFRRGDHREAERICRSAVTAAIEQGTHPETPFALEALALVLSGHRRPSSDLTAVRLIAAANSIRAGTQSYACAQILSYIDRTLQQLRQRLGQVAFDNACIAGRSLPLPTLMDEDAGLLKQYGKPTDDLGDTMLTAREREVVMLVAEGLTNRQIANRLNIAEWTAINHVRNVMRKLGMPSRVHVAQWATQRHLAP</sequence>
<comment type="caution">
    <text evidence="2">The sequence shown here is derived from an EMBL/GenBank/DDBJ whole genome shotgun (WGS) entry which is preliminary data.</text>
</comment>
<dbReference type="SUPFAM" id="SSF52540">
    <property type="entry name" value="P-loop containing nucleoside triphosphate hydrolases"/>
    <property type="match status" value="1"/>
</dbReference>
<feature type="domain" description="HTH luxR-type" evidence="1">
    <location>
        <begin position="712"/>
        <end position="777"/>
    </location>
</feature>
<dbReference type="Pfam" id="PF13401">
    <property type="entry name" value="AAA_22"/>
    <property type="match status" value="1"/>
</dbReference>
<dbReference type="Gene3D" id="3.40.50.300">
    <property type="entry name" value="P-loop containing nucleotide triphosphate hydrolases"/>
    <property type="match status" value="1"/>
</dbReference>
<dbReference type="InterPro" id="IPR036388">
    <property type="entry name" value="WH-like_DNA-bd_sf"/>
</dbReference>
<dbReference type="RefSeq" id="WP_344238592.1">
    <property type="nucleotide sequence ID" value="NZ_BAAAPH010000022.1"/>
</dbReference>
<dbReference type="SMART" id="SM00421">
    <property type="entry name" value="HTH_LUXR"/>
    <property type="match status" value="1"/>
</dbReference>
<dbReference type="InterPro" id="IPR049945">
    <property type="entry name" value="AAA_22"/>
</dbReference>
<proteinExistence type="predicted"/>
<dbReference type="Gene3D" id="1.25.40.10">
    <property type="entry name" value="Tetratricopeptide repeat domain"/>
    <property type="match status" value="1"/>
</dbReference>
<dbReference type="Gene3D" id="1.10.10.10">
    <property type="entry name" value="Winged helix-like DNA-binding domain superfamily/Winged helix DNA-binding domain"/>
    <property type="match status" value="1"/>
</dbReference>
<gene>
    <name evidence="2" type="ORF">GCM10009804_59020</name>
</gene>